<evidence type="ECO:0000256" key="3">
    <source>
        <dbReference type="ARBA" id="ARBA00023157"/>
    </source>
</evidence>
<evidence type="ECO:0000313" key="6">
    <source>
        <dbReference type="Proteomes" id="UP000094527"/>
    </source>
</evidence>
<dbReference type="InterPro" id="IPR036880">
    <property type="entry name" value="Kunitz_BPTI_sf"/>
</dbReference>
<sequence length="43" mass="5160">MEHKPMFYYNAKENKCVKFHYKGCEGNDNRFNKLVDCQAKCVK</sequence>
<dbReference type="EMBL" id="LJIJ01001755">
    <property type="protein sequence ID" value="ODM90897.1"/>
    <property type="molecule type" value="Genomic_DNA"/>
</dbReference>
<proteinExistence type="predicted"/>
<dbReference type="InterPro" id="IPR050098">
    <property type="entry name" value="TFPI/VKTCI-like"/>
</dbReference>
<comment type="caution">
    <text evidence="5">The sequence shown here is derived from an EMBL/GenBank/DDBJ whole genome shotgun (WGS) entry which is preliminary data.</text>
</comment>
<keyword evidence="6" id="KW-1185">Reference proteome</keyword>
<dbReference type="Pfam" id="PF00014">
    <property type="entry name" value="Kunitz_BPTI"/>
    <property type="match status" value="1"/>
</dbReference>
<dbReference type="SMART" id="SM00131">
    <property type="entry name" value="KU"/>
    <property type="match status" value="1"/>
</dbReference>
<dbReference type="SUPFAM" id="SSF57362">
    <property type="entry name" value="BPTI-like"/>
    <property type="match status" value="1"/>
</dbReference>
<keyword evidence="2" id="KW-0722">Serine protease inhibitor</keyword>
<dbReference type="AlphaFoldDB" id="A0A1D2MD12"/>
<dbReference type="PROSITE" id="PS00280">
    <property type="entry name" value="BPTI_KUNITZ_1"/>
    <property type="match status" value="1"/>
</dbReference>
<dbReference type="Gene3D" id="4.10.410.10">
    <property type="entry name" value="Pancreatic trypsin inhibitor Kunitz domain"/>
    <property type="match status" value="1"/>
</dbReference>
<dbReference type="CDD" id="cd00109">
    <property type="entry name" value="Kunitz-type"/>
    <property type="match status" value="1"/>
</dbReference>
<dbReference type="OrthoDB" id="4473401at2759"/>
<evidence type="ECO:0000256" key="2">
    <source>
        <dbReference type="ARBA" id="ARBA00022900"/>
    </source>
</evidence>
<gene>
    <name evidence="5" type="ORF">Ocin01_15784</name>
</gene>
<evidence type="ECO:0000313" key="5">
    <source>
        <dbReference type="EMBL" id="ODM90897.1"/>
    </source>
</evidence>
<feature type="domain" description="BPTI/Kunitz inhibitor" evidence="4">
    <location>
        <begin position="1"/>
        <end position="41"/>
    </location>
</feature>
<reference evidence="5 6" key="1">
    <citation type="journal article" date="2016" name="Genome Biol. Evol.">
        <title>Gene Family Evolution Reflects Adaptation to Soil Environmental Stressors in the Genome of the Collembolan Orchesella cincta.</title>
        <authorList>
            <person name="Faddeeva-Vakhrusheva A."/>
            <person name="Derks M.F."/>
            <person name="Anvar S.Y."/>
            <person name="Agamennone V."/>
            <person name="Suring W."/>
            <person name="Smit S."/>
            <person name="van Straalen N.M."/>
            <person name="Roelofs D."/>
        </authorList>
    </citation>
    <scope>NUCLEOTIDE SEQUENCE [LARGE SCALE GENOMIC DNA]</scope>
    <source>
        <tissue evidence="5">Mixed pool</tissue>
    </source>
</reference>
<name>A0A1D2MD12_ORCCI</name>
<feature type="non-terminal residue" evidence="5">
    <location>
        <position position="43"/>
    </location>
</feature>
<dbReference type="Proteomes" id="UP000094527">
    <property type="component" value="Unassembled WGS sequence"/>
</dbReference>
<evidence type="ECO:0000256" key="1">
    <source>
        <dbReference type="ARBA" id="ARBA00022690"/>
    </source>
</evidence>
<protein>
    <submittedName>
        <fullName evidence="5">Kunitz-type serine protease inhibitor vestiginin-3</fullName>
    </submittedName>
</protein>
<dbReference type="PANTHER" id="PTHR10083:SF374">
    <property type="entry name" value="BPTI_KUNITZ INHIBITOR DOMAIN-CONTAINING PROTEIN"/>
    <property type="match status" value="1"/>
</dbReference>
<keyword evidence="1" id="KW-0646">Protease inhibitor</keyword>
<organism evidence="5 6">
    <name type="scientific">Orchesella cincta</name>
    <name type="common">Springtail</name>
    <name type="synonym">Podura cincta</name>
    <dbReference type="NCBI Taxonomy" id="48709"/>
    <lineage>
        <taxon>Eukaryota</taxon>
        <taxon>Metazoa</taxon>
        <taxon>Ecdysozoa</taxon>
        <taxon>Arthropoda</taxon>
        <taxon>Hexapoda</taxon>
        <taxon>Collembola</taxon>
        <taxon>Entomobryomorpha</taxon>
        <taxon>Entomobryoidea</taxon>
        <taxon>Orchesellidae</taxon>
        <taxon>Orchesellinae</taxon>
        <taxon>Orchesella</taxon>
    </lineage>
</organism>
<evidence type="ECO:0000259" key="4">
    <source>
        <dbReference type="PROSITE" id="PS50279"/>
    </source>
</evidence>
<dbReference type="InterPro" id="IPR020901">
    <property type="entry name" value="Prtase_inh_Kunz-CS"/>
</dbReference>
<dbReference type="PANTHER" id="PTHR10083">
    <property type="entry name" value="KUNITZ-TYPE PROTEASE INHIBITOR-RELATED"/>
    <property type="match status" value="1"/>
</dbReference>
<dbReference type="PROSITE" id="PS50279">
    <property type="entry name" value="BPTI_KUNITZ_2"/>
    <property type="match status" value="1"/>
</dbReference>
<keyword evidence="3" id="KW-1015">Disulfide bond</keyword>
<dbReference type="InterPro" id="IPR002223">
    <property type="entry name" value="Kunitz_BPTI"/>
</dbReference>
<dbReference type="GO" id="GO:0004867">
    <property type="term" value="F:serine-type endopeptidase inhibitor activity"/>
    <property type="evidence" value="ECO:0007669"/>
    <property type="project" value="UniProtKB-KW"/>
</dbReference>
<accession>A0A1D2MD12</accession>
<dbReference type="GO" id="GO:0005615">
    <property type="term" value="C:extracellular space"/>
    <property type="evidence" value="ECO:0007669"/>
    <property type="project" value="TreeGrafter"/>
</dbReference>